<feature type="region of interest" description="Disordered" evidence="1">
    <location>
        <begin position="95"/>
        <end position="121"/>
    </location>
</feature>
<protein>
    <submittedName>
        <fullName evidence="3">Uncharacterized protein</fullName>
    </submittedName>
</protein>
<dbReference type="AlphaFoldDB" id="A0A2S3IE41"/>
<proteinExistence type="predicted"/>
<evidence type="ECO:0000256" key="1">
    <source>
        <dbReference type="SAM" id="MobiDB-lite"/>
    </source>
</evidence>
<sequence>MAVAGPVYARVAGEAVYVAEPAPASASRGPAYDGLPLGNAAGTRTATELVGRGPAGTTSCHQCRKAGAVLWCSSCDRRGYCAGCISRWSHENAAKPLKQAQPGETDDDVRSTTLSTNTPHVAASKSAATGFSFRLEQRAEKRKEGLALATVFLWMLSKTSVPWILLAD</sequence>
<organism evidence="3">
    <name type="scientific">Panicum hallii</name>
    <dbReference type="NCBI Taxonomy" id="206008"/>
    <lineage>
        <taxon>Eukaryota</taxon>
        <taxon>Viridiplantae</taxon>
        <taxon>Streptophyta</taxon>
        <taxon>Embryophyta</taxon>
        <taxon>Tracheophyta</taxon>
        <taxon>Spermatophyta</taxon>
        <taxon>Magnoliopsida</taxon>
        <taxon>Liliopsida</taxon>
        <taxon>Poales</taxon>
        <taxon>Poaceae</taxon>
        <taxon>PACMAD clade</taxon>
        <taxon>Panicoideae</taxon>
        <taxon>Panicodae</taxon>
        <taxon>Paniceae</taxon>
        <taxon>Panicinae</taxon>
        <taxon>Panicum</taxon>
        <taxon>Panicum sect. Panicum</taxon>
    </lineage>
</organism>
<evidence type="ECO:0000313" key="3">
    <source>
        <dbReference type="EMBL" id="PAN42511.1"/>
    </source>
</evidence>
<dbReference type="Gramene" id="PAN42511">
    <property type="protein sequence ID" value="PAN42511"/>
    <property type="gene ID" value="PAHAL_8G151400"/>
</dbReference>
<gene>
    <name evidence="3" type="ORF">PAHAL_8G151400</name>
</gene>
<evidence type="ECO:0000256" key="2">
    <source>
        <dbReference type="SAM" id="Phobius"/>
    </source>
</evidence>
<keyword evidence="2" id="KW-0472">Membrane</keyword>
<keyword evidence="2" id="KW-1133">Transmembrane helix</keyword>
<feature type="transmembrane region" description="Helical" evidence="2">
    <location>
        <begin position="146"/>
        <end position="166"/>
    </location>
</feature>
<keyword evidence="2" id="KW-0812">Transmembrane</keyword>
<reference evidence="3" key="1">
    <citation type="submission" date="2018-04" db="EMBL/GenBank/DDBJ databases">
        <title>WGS assembly of Panicum hallii.</title>
        <authorList>
            <person name="Lovell J."/>
            <person name="Jenkins J."/>
            <person name="Lowry D."/>
            <person name="Mamidi S."/>
            <person name="Sreedasyam A."/>
            <person name="Weng X."/>
            <person name="Barry K."/>
            <person name="Bonette J."/>
            <person name="Campitelli B."/>
            <person name="Daum C."/>
            <person name="Gordon S."/>
            <person name="Gould B."/>
            <person name="Lipzen A."/>
            <person name="Macqueen A."/>
            <person name="Palacio-Mejia J."/>
            <person name="Plott C."/>
            <person name="Shakirov E."/>
            <person name="Shu S."/>
            <person name="Yoshinaga Y."/>
            <person name="Zane M."/>
            <person name="Rokhsar D."/>
            <person name="Grimwood J."/>
            <person name="Schmutz J."/>
            <person name="Juenger T."/>
        </authorList>
    </citation>
    <scope>NUCLEOTIDE SEQUENCE [LARGE SCALE GENOMIC DNA]</scope>
    <source>
        <strain evidence="3">FIL2</strain>
    </source>
</reference>
<name>A0A2S3IE41_9POAL</name>
<dbReference type="EMBL" id="CM008053">
    <property type="protein sequence ID" value="PAN42511.1"/>
    <property type="molecule type" value="Genomic_DNA"/>
</dbReference>
<dbReference type="Proteomes" id="UP000243499">
    <property type="component" value="Chromosome 8"/>
</dbReference>
<accession>A0A2S3IE41</accession>